<dbReference type="Proteomes" id="UP000494165">
    <property type="component" value="Unassembled WGS sequence"/>
</dbReference>
<dbReference type="OrthoDB" id="270584at2759"/>
<evidence type="ECO:0000256" key="1">
    <source>
        <dbReference type="SAM" id="MobiDB-lite"/>
    </source>
</evidence>
<sequence>MGHDFRVKGNRHIRDTTAAAEGDTTAAAEGDTTAAAEGDTTVAGGDTTEAGGDTTVAGGDTTESGGDTTAPPAEGDTTAAADGETTVPSDTPAAFKVLNLKIDPEDLQKETRNLEKKSTVAKKTKCTTGVTSQRVTSHRGKGKGQRVAVASAYLDVHLLDGHADGNGGVAPPSAQRDDRPIRMLEGGWLAGSEGLLVARGPRALVTERQQARQPGHSIRAQYAAQDRPDWR</sequence>
<accession>A0A8S1DBS1</accession>
<comment type="caution">
    <text evidence="2">The sequence shown here is derived from an EMBL/GenBank/DDBJ whole genome shotgun (WGS) entry which is preliminary data.</text>
</comment>
<protein>
    <submittedName>
        <fullName evidence="2">Uncharacterized protein</fullName>
    </submittedName>
</protein>
<keyword evidence="3" id="KW-1185">Reference proteome</keyword>
<proteinExistence type="predicted"/>
<organism evidence="2 3">
    <name type="scientific">Cloeon dipterum</name>
    <dbReference type="NCBI Taxonomy" id="197152"/>
    <lineage>
        <taxon>Eukaryota</taxon>
        <taxon>Metazoa</taxon>
        <taxon>Ecdysozoa</taxon>
        <taxon>Arthropoda</taxon>
        <taxon>Hexapoda</taxon>
        <taxon>Insecta</taxon>
        <taxon>Pterygota</taxon>
        <taxon>Palaeoptera</taxon>
        <taxon>Ephemeroptera</taxon>
        <taxon>Pisciforma</taxon>
        <taxon>Baetidae</taxon>
        <taxon>Cloeon</taxon>
    </lineage>
</organism>
<feature type="compositionally biased region" description="Basic and acidic residues" evidence="1">
    <location>
        <begin position="1"/>
        <end position="15"/>
    </location>
</feature>
<reference evidence="2 3" key="1">
    <citation type="submission" date="2020-04" db="EMBL/GenBank/DDBJ databases">
        <authorList>
            <person name="Alioto T."/>
            <person name="Alioto T."/>
            <person name="Gomez Garrido J."/>
        </authorList>
    </citation>
    <scope>NUCLEOTIDE SEQUENCE [LARGE SCALE GENOMIC DNA]</scope>
</reference>
<feature type="compositionally biased region" description="Low complexity" evidence="1">
    <location>
        <begin position="16"/>
        <end position="86"/>
    </location>
</feature>
<name>A0A8S1DBS1_9INSE</name>
<feature type="region of interest" description="Disordered" evidence="1">
    <location>
        <begin position="208"/>
        <end position="231"/>
    </location>
</feature>
<feature type="region of interest" description="Disordered" evidence="1">
    <location>
        <begin position="1"/>
        <end position="90"/>
    </location>
</feature>
<dbReference type="AlphaFoldDB" id="A0A8S1DBS1"/>
<evidence type="ECO:0000313" key="2">
    <source>
        <dbReference type="EMBL" id="CAB3377879.1"/>
    </source>
</evidence>
<dbReference type="EMBL" id="CADEPI010000152">
    <property type="protein sequence ID" value="CAB3377879.1"/>
    <property type="molecule type" value="Genomic_DNA"/>
</dbReference>
<gene>
    <name evidence="2" type="ORF">CLODIP_2_CD05830</name>
</gene>
<evidence type="ECO:0000313" key="3">
    <source>
        <dbReference type="Proteomes" id="UP000494165"/>
    </source>
</evidence>